<evidence type="ECO:0000256" key="4">
    <source>
        <dbReference type="ARBA" id="ARBA00022989"/>
    </source>
</evidence>
<comment type="caution">
    <text evidence="8">The sequence shown here is derived from an EMBL/GenBank/DDBJ whole genome shotgun (WGS) entry which is preliminary data.</text>
</comment>
<protein>
    <submittedName>
        <fullName evidence="8">PPR10 protein</fullName>
    </submittedName>
</protein>
<evidence type="ECO:0000256" key="5">
    <source>
        <dbReference type="ARBA" id="ARBA00023136"/>
    </source>
</evidence>
<feature type="transmembrane region" description="Helical" evidence="6">
    <location>
        <begin position="557"/>
        <end position="579"/>
    </location>
</feature>
<reference evidence="8" key="1">
    <citation type="submission" date="2021-02" db="EMBL/GenBank/DDBJ databases">
        <authorList>
            <person name="Dougan E. K."/>
            <person name="Rhodes N."/>
            <person name="Thang M."/>
            <person name="Chan C."/>
        </authorList>
    </citation>
    <scope>NUCLEOTIDE SEQUENCE</scope>
</reference>
<dbReference type="PANTHER" id="PTHR47447">
    <property type="entry name" value="OS03G0856100 PROTEIN"/>
    <property type="match status" value="1"/>
</dbReference>
<dbReference type="GO" id="GO:0016020">
    <property type="term" value="C:membrane"/>
    <property type="evidence" value="ECO:0007669"/>
    <property type="project" value="UniProtKB-SubCell"/>
</dbReference>
<dbReference type="AlphaFoldDB" id="A0A812TR67"/>
<evidence type="ECO:0000313" key="9">
    <source>
        <dbReference type="Proteomes" id="UP000604046"/>
    </source>
</evidence>
<feature type="domain" description="EXS" evidence="7">
    <location>
        <begin position="513"/>
        <end position="607"/>
    </location>
</feature>
<keyword evidence="3" id="KW-0677">Repeat</keyword>
<name>A0A812TR67_9DINO</name>
<dbReference type="Pfam" id="PF03124">
    <property type="entry name" value="EXS"/>
    <property type="match status" value="1"/>
</dbReference>
<accession>A0A812TR67</accession>
<keyword evidence="5 6" id="KW-0472">Membrane</keyword>
<keyword evidence="2 6" id="KW-0812">Transmembrane</keyword>
<keyword evidence="9" id="KW-1185">Reference proteome</keyword>
<feature type="transmembrane region" description="Helical" evidence="6">
    <location>
        <begin position="517"/>
        <end position="537"/>
    </location>
</feature>
<dbReference type="Proteomes" id="UP000604046">
    <property type="component" value="Unassembled WGS sequence"/>
</dbReference>
<evidence type="ECO:0000256" key="1">
    <source>
        <dbReference type="ARBA" id="ARBA00004141"/>
    </source>
</evidence>
<dbReference type="EMBL" id="CAJNDS010002579">
    <property type="protein sequence ID" value="CAE7532851.1"/>
    <property type="molecule type" value="Genomic_DNA"/>
</dbReference>
<dbReference type="InterPro" id="IPR004342">
    <property type="entry name" value="EXS_C"/>
</dbReference>
<proteinExistence type="predicted"/>
<sequence>MELTADVPRSPSPVPGELSGKALTASITQLGRRSRWQDVLQLAGALLHAGPRPNVISMNAALTVYSRNTAWALSVAFLRVLEMQGPEPDTVTCGAAIHACGLGSSWVGAFCLLRQMHRWRAEPSTTTLNEALNALNEQDARNSRDRWQQGLGVLGDMAMQGLEPDVVTLGSLACAFARGVRWVEALRLLGGRGSGAVAAGAVSAALVGGIISGCTAALRWHWAVESLLHFRQADTACKKLGGKSDLSAGRLVICRGAVLKALARSSRWELCCAELREMWRRSRGAASATSGAPEPPPDLRAHNVAVSACELSGRWRQALLLLRLARRRRLQLDEISFSSAASACTRRGLAWAFGLWMWEELCLSGGPQPDVVFMTTTLTACEVGQRWHTAMRLHRNLLKQAGCLESDEVVNLAVISCCERSSFWRSALQLLGSMALTYGVGNAAVGACSRALQWAQSQLLLSSLLDPDVLSFAAFLECLPPGMSMLHLLDACGPVALARISSDLMGTRPARRVIRPGYMVALFLLGWAANVTLFARYRVDYASVLHLSKEELVSPRLLVVFALLITVVLSMARAAAFLHGASPELIVFVLVCYGAALLAVWGMLPRSMAKHSRWREPFVQALPAFFLLLM</sequence>
<comment type="subcellular location">
    <subcellularLocation>
        <location evidence="1">Membrane</location>
        <topology evidence="1">Multi-pass membrane protein</topology>
    </subcellularLocation>
</comment>
<dbReference type="Gene3D" id="1.25.40.10">
    <property type="entry name" value="Tetratricopeptide repeat domain"/>
    <property type="match status" value="2"/>
</dbReference>
<evidence type="ECO:0000313" key="8">
    <source>
        <dbReference type="EMBL" id="CAE7532851.1"/>
    </source>
</evidence>
<evidence type="ECO:0000256" key="3">
    <source>
        <dbReference type="ARBA" id="ARBA00022737"/>
    </source>
</evidence>
<keyword evidence="4 6" id="KW-1133">Transmembrane helix</keyword>
<feature type="transmembrane region" description="Helical" evidence="6">
    <location>
        <begin position="585"/>
        <end position="604"/>
    </location>
</feature>
<dbReference type="PANTHER" id="PTHR47447:SF17">
    <property type="entry name" value="OS12G0638900 PROTEIN"/>
    <property type="match status" value="1"/>
</dbReference>
<gene>
    <name evidence="8" type="primary">PPR10</name>
    <name evidence="8" type="ORF">SNAT2548_LOCUS29859</name>
</gene>
<evidence type="ECO:0000256" key="6">
    <source>
        <dbReference type="SAM" id="Phobius"/>
    </source>
</evidence>
<evidence type="ECO:0000259" key="7">
    <source>
        <dbReference type="Pfam" id="PF03124"/>
    </source>
</evidence>
<dbReference type="InterPro" id="IPR011990">
    <property type="entry name" value="TPR-like_helical_dom_sf"/>
</dbReference>
<evidence type="ECO:0000256" key="2">
    <source>
        <dbReference type="ARBA" id="ARBA00022692"/>
    </source>
</evidence>
<dbReference type="OrthoDB" id="185373at2759"/>
<organism evidence="8 9">
    <name type="scientific">Symbiodinium natans</name>
    <dbReference type="NCBI Taxonomy" id="878477"/>
    <lineage>
        <taxon>Eukaryota</taxon>
        <taxon>Sar</taxon>
        <taxon>Alveolata</taxon>
        <taxon>Dinophyceae</taxon>
        <taxon>Suessiales</taxon>
        <taxon>Symbiodiniaceae</taxon>
        <taxon>Symbiodinium</taxon>
    </lineage>
</organism>